<dbReference type="GO" id="GO:0008270">
    <property type="term" value="F:zinc ion binding"/>
    <property type="evidence" value="ECO:0007669"/>
    <property type="project" value="InterPro"/>
</dbReference>
<reference evidence="5" key="1">
    <citation type="submission" date="2014-05" db="EMBL/GenBank/DDBJ databases">
        <title>Key roles for freshwater Actinobacteria revealed by deep metagenomic sequencing.</title>
        <authorList>
            <person name="Ghai R."/>
            <person name="Mizuno C.M."/>
            <person name="Picazo A."/>
            <person name="Camacho A."/>
            <person name="Rodriguez-Valera F."/>
        </authorList>
    </citation>
    <scope>NUCLEOTIDE SEQUENCE</scope>
</reference>
<proteinExistence type="predicted"/>
<dbReference type="InterPro" id="IPR020843">
    <property type="entry name" value="ER"/>
</dbReference>
<dbReference type="GO" id="GO:0016491">
    <property type="term" value="F:oxidoreductase activity"/>
    <property type="evidence" value="ECO:0007669"/>
    <property type="project" value="UniProtKB-KW"/>
</dbReference>
<dbReference type="SUPFAM" id="SSF50129">
    <property type="entry name" value="GroES-like"/>
    <property type="match status" value="1"/>
</dbReference>
<dbReference type="Pfam" id="PF08240">
    <property type="entry name" value="ADH_N"/>
    <property type="match status" value="1"/>
</dbReference>
<evidence type="ECO:0000259" key="4">
    <source>
        <dbReference type="SMART" id="SM00829"/>
    </source>
</evidence>
<evidence type="ECO:0000256" key="2">
    <source>
        <dbReference type="ARBA" id="ARBA00022833"/>
    </source>
</evidence>
<dbReference type="Gene3D" id="3.90.180.10">
    <property type="entry name" value="Medium-chain alcohol dehydrogenases, catalytic domain"/>
    <property type="match status" value="1"/>
</dbReference>
<keyword evidence="3" id="KW-0560">Oxidoreductase</keyword>
<comment type="caution">
    <text evidence="5">The sequence shown here is derived from an EMBL/GenBank/DDBJ whole genome shotgun (WGS) entry which is preliminary data.</text>
</comment>
<evidence type="ECO:0000313" key="5">
    <source>
        <dbReference type="EMBL" id="KGA15088.1"/>
    </source>
</evidence>
<dbReference type="AlphaFoldDB" id="A0A094SAL2"/>
<dbReference type="InterPro" id="IPR011032">
    <property type="entry name" value="GroES-like_sf"/>
</dbReference>
<dbReference type="PROSITE" id="PS00059">
    <property type="entry name" value="ADH_ZINC"/>
    <property type="match status" value="1"/>
</dbReference>
<dbReference type="Pfam" id="PF00107">
    <property type="entry name" value="ADH_zinc_N"/>
    <property type="match status" value="1"/>
</dbReference>
<dbReference type="InterPro" id="IPR013154">
    <property type="entry name" value="ADH-like_N"/>
</dbReference>
<keyword evidence="1" id="KW-0479">Metal-binding</keyword>
<dbReference type="InterPro" id="IPR050129">
    <property type="entry name" value="Zn_alcohol_dh"/>
</dbReference>
<organism evidence="5">
    <name type="scientific">freshwater metagenome</name>
    <dbReference type="NCBI Taxonomy" id="449393"/>
    <lineage>
        <taxon>unclassified sequences</taxon>
        <taxon>metagenomes</taxon>
        <taxon>ecological metagenomes</taxon>
    </lineage>
</organism>
<evidence type="ECO:0000256" key="3">
    <source>
        <dbReference type="ARBA" id="ARBA00023002"/>
    </source>
</evidence>
<sequence>MSESPRSMTAIVKMAIGPESISVTSWPRPVPNAGQVIVEVHGAGVCGTDLHIAVDAYPNIPPVVMGHEVAGKVVEIGEDVDAKWLGLRVACETHHQVCKCDFCRDGRRNLCKNKTSMGSFVDGGFATYVAIAEELLHLIPDSITDHEAALTEPLACVCHVLLDPPLINVADSVLVTGPGPIGLLAAQVARAMGGIVTICGLEKDQMRLDVAQEMGFNTTHSPEPEGFDVVIECSGSEGGISTGLKSARRGGRYIAVGIVGHDVNISADAILYKELLVSSGFASTPQSWNRALRLLENSQVSLAPLISRVEPLKNWPSVYRDLGNADVLKIVFDPRI</sequence>
<dbReference type="PANTHER" id="PTHR43401:SF2">
    <property type="entry name" value="L-THREONINE 3-DEHYDROGENASE"/>
    <property type="match status" value="1"/>
</dbReference>
<dbReference type="PANTHER" id="PTHR43401">
    <property type="entry name" value="L-THREONINE 3-DEHYDROGENASE"/>
    <property type="match status" value="1"/>
</dbReference>
<dbReference type="SMART" id="SM00829">
    <property type="entry name" value="PKS_ER"/>
    <property type="match status" value="1"/>
</dbReference>
<dbReference type="InterPro" id="IPR013149">
    <property type="entry name" value="ADH-like_C"/>
</dbReference>
<dbReference type="SUPFAM" id="SSF51735">
    <property type="entry name" value="NAD(P)-binding Rossmann-fold domains"/>
    <property type="match status" value="1"/>
</dbReference>
<gene>
    <name evidence="5" type="ORF">GM50_18145</name>
</gene>
<name>A0A094SAL2_9ZZZZ</name>
<dbReference type="InterPro" id="IPR036291">
    <property type="entry name" value="NAD(P)-bd_dom_sf"/>
</dbReference>
<dbReference type="EMBL" id="JNSK01000107">
    <property type="protein sequence ID" value="KGA15088.1"/>
    <property type="molecule type" value="Genomic_DNA"/>
</dbReference>
<protein>
    <recommendedName>
        <fullName evidence="4">Enoyl reductase (ER) domain-containing protein</fullName>
    </recommendedName>
</protein>
<feature type="domain" description="Enoyl reductase (ER)" evidence="4">
    <location>
        <begin position="17"/>
        <end position="332"/>
    </location>
</feature>
<accession>A0A094SAL2</accession>
<evidence type="ECO:0000256" key="1">
    <source>
        <dbReference type="ARBA" id="ARBA00022723"/>
    </source>
</evidence>
<dbReference type="InterPro" id="IPR002328">
    <property type="entry name" value="ADH_Zn_CS"/>
</dbReference>
<dbReference type="Gene3D" id="3.40.50.720">
    <property type="entry name" value="NAD(P)-binding Rossmann-like Domain"/>
    <property type="match status" value="1"/>
</dbReference>
<keyword evidence="2" id="KW-0862">Zinc</keyword>